<feature type="non-terminal residue" evidence="8">
    <location>
        <position position="134"/>
    </location>
</feature>
<dbReference type="EC" id="1.8.1.8" evidence="1"/>
<evidence type="ECO:0000256" key="6">
    <source>
        <dbReference type="ARBA" id="ARBA00047804"/>
    </source>
</evidence>
<dbReference type="Gene3D" id="3.40.30.10">
    <property type="entry name" value="Glutaredoxin"/>
    <property type="match status" value="1"/>
</dbReference>
<feature type="domain" description="Thioredoxin-like fold" evidence="7">
    <location>
        <begin position="3"/>
        <end position="75"/>
    </location>
</feature>
<dbReference type="InterPro" id="IPR012336">
    <property type="entry name" value="Thioredoxin-like_fold"/>
</dbReference>
<comment type="catalytic activity">
    <reaction evidence="5">
        <text>[protein]-dithiol + NAD(+) = [protein]-disulfide + NADH + H(+)</text>
        <dbReference type="Rhea" id="RHEA:18749"/>
        <dbReference type="Rhea" id="RHEA-COMP:10593"/>
        <dbReference type="Rhea" id="RHEA-COMP:10594"/>
        <dbReference type="ChEBI" id="CHEBI:15378"/>
        <dbReference type="ChEBI" id="CHEBI:29950"/>
        <dbReference type="ChEBI" id="CHEBI:50058"/>
        <dbReference type="ChEBI" id="CHEBI:57540"/>
        <dbReference type="ChEBI" id="CHEBI:57945"/>
        <dbReference type="EC" id="1.8.1.8"/>
    </reaction>
</comment>
<accession>A0A843WZU5</accession>
<evidence type="ECO:0000256" key="3">
    <source>
        <dbReference type="ARBA" id="ARBA00023002"/>
    </source>
</evidence>
<proteinExistence type="predicted"/>
<keyword evidence="2" id="KW-0677">Repeat</keyword>
<reference evidence="8" key="1">
    <citation type="submission" date="2017-07" db="EMBL/GenBank/DDBJ databases">
        <title>Taro Niue Genome Assembly and Annotation.</title>
        <authorList>
            <person name="Atibalentja N."/>
            <person name="Keating K."/>
            <person name="Fields C.J."/>
        </authorList>
    </citation>
    <scope>NUCLEOTIDE SEQUENCE</scope>
    <source>
        <strain evidence="8">Niue_2</strain>
        <tissue evidence="8">Leaf</tissue>
    </source>
</reference>
<evidence type="ECO:0000313" key="8">
    <source>
        <dbReference type="EMBL" id="MQM08260.1"/>
    </source>
</evidence>
<gene>
    <name evidence="8" type="ORF">Taro_041115</name>
</gene>
<keyword evidence="9" id="KW-1185">Reference proteome</keyword>
<dbReference type="PANTHER" id="PTHR13871:SF104">
    <property type="entry name" value="NUCLEOREDOXIN 1 ISOFORM X1-RELATED"/>
    <property type="match status" value="1"/>
</dbReference>
<evidence type="ECO:0000256" key="1">
    <source>
        <dbReference type="ARBA" id="ARBA00012612"/>
    </source>
</evidence>
<evidence type="ECO:0000313" key="9">
    <source>
        <dbReference type="Proteomes" id="UP000652761"/>
    </source>
</evidence>
<dbReference type="Pfam" id="PF13905">
    <property type="entry name" value="Thioredoxin_8"/>
    <property type="match status" value="1"/>
</dbReference>
<keyword evidence="3" id="KW-0560">Oxidoreductase</keyword>
<dbReference type="PANTHER" id="PTHR13871">
    <property type="entry name" value="THIOREDOXIN"/>
    <property type="match status" value="1"/>
</dbReference>
<keyword evidence="4" id="KW-0520">NAD</keyword>
<protein>
    <recommendedName>
        <fullName evidence="1">protein-disulfide reductase</fullName>
        <ecNumber evidence="1">1.8.1.8</ecNumber>
    </recommendedName>
</protein>
<evidence type="ECO:0000256" key="4">
    <source>
        <dbReference type="ARBA" id="ARBA00023027"/>
    </source>
</evidence>
<organism evidence="8 9">
    <name type="scientific">Colocasia esculenta</name>
    <name type="common">Wild taro</name>
    <name type="synonym">Arum esculentum</name>
    <dbReference type="NCBI Taxonomy" id="4460"/>
    <lineage>
        <taxon>Eukaryota</taxon>
        <taxon>Viridiplantae</taxon>
        <taxon>Streptophyta</taxon>
        <taxon>Embryophyta</taxon>
        <taxon>Tracheophyta</taxon>
        <taxon>Spermatophyta</taxon>
        <taxon>Magnoliopsida</taxon>
        <taxon>Liliopsida</taxon>
        <taxon>Araceae</taxon>
        <taxon>Aroideae</taxon>
        <taxon>Colocasieae</taxon>
        <taxon>Colocasia</taxon>
    </lineage>
</organism>
<evidence type="ECO:0000256" key="2">
    <source>
        <dbReference type="ARBA" id="ARBA00022737"/>
    </source>
</evidence>
<comment type="caution">
    <text evidence="8">The sequence shown here is derived from an EMBL/GenBank/DDBJ whole genome shotgun (WGS) entry which is preliminary data.</text>
</comment>
<dbReference type="OrthoDB" id="409136at2759"/>
<comment type="catalytic activity">
    <reaction evidence="6">
        <text>[protein]-dithiol + NADP(+) = [protein]-disulfide + NADPH + H(+)</text>
        <dbReference type="Rhea" id="RHEA:18753"/>
        <dbReference type="Rhea" id="RHEA-COMP:10593"/>
        <dbReference type="Rhea" id="RHEA-COMP:10594"/>
        <dbReference type="ChEBI" id="CHEBI:15378"/>
        <dbReference type="ChEBI" id="CHEBI:29950"/>
        <dbReference type="ChEBI" id="CHEBI:50058"/>
        <dbReference type="ChEBI" id="CHEBI:57783"/>
        <dbReference type="ChEBI" id="CHEBI:58349"/>
        <dbReference type="EC" id="1.8.1.8"/>
    </reaction>
</comment>
<dbReference type="Proteomes" id="UP000652761">
    <property type="component" value="Unassembled WGS sequence"/>
</dbReference>
<sequence>MCLYFSIAFYPPCTTPLLTKACEELKSRGEPFEMVLISLKSNEDDFKEDFKGMPWLVLPFKDQIIEKLPPYFELRYPPNSYQRVEEHGVIAYLFSREKVAVVEKMGRARQVGQTLESLLVSDELDYVIAKDGHK</sequence>
<evidence type="ECO:0000256" key="5">
    <source>
        <dbReference type="ARBA" id="ARBA00047388"/>
    </source>
</evidence>
<name>A0A843WZU5_COLES</name>
<dbReference type="InterPro" id="IPR052259">
    <property type="entry name" value="Nucleoredoxin-like"/>
</dbReference>
<evidence type="ECO:0000259" key="7">
    <source>
        <dbReference type="Pfam" id="PF13905"/>
    </source>
</evidence>
<dbReference type="GO" id="GO:0047134">
    <property type="term" value="F:protein-disulfide reductase [NAD(P)H] activity"/>
    <property type="evidence" value="ECO:0007669"/>
    <property type="project" value="UniProtKB-EC"/>
</dbReference>
<dbReference type="AlphaFoldDB" id="A0A843WZU5"/>
<dbReference type="EMBL" id="NMUH01004076">
    <property type="protein sequence ID" value="MQM08260.1"/>
    <property type="molecule type" value="Genomic_DNA"/>
</dbReference>